<proteinExistence type="predicted"/>
<evidence type="ECO:0000313" key="2">
    <source>
        <dbReference type="Proteomes" id="UP001163203"/>
    </source>
</evidence>
<gene>
    <name evidence="1" type="ORF">ORV05_08755</name>
</gene>
<dbReference type="EMBL" id="CP113836">
    <property type="protein sequence ID" value="WAL67844.1"/>
    <property type="molecule type" value="Genomic_DNA"/>
</dbReference>
<reference evidence="1" key="1">
    <citation type="submission" date="2022-11" db="EMBL/GenBank/DDBJ databases">
        <authorList>
            <person name="Mo P."/>
        </authorList>
    </citation>
    <scope>NUCLEOTIDE SEQUENCE</scope>
    <source>
        <strain evidence="1">HUAS 11-8</strain>
    </source>
</reference>
<accession>A0ABY7B7C6</accession>
<dbReference type="Proteomes" id="UP001163203">
    <property type="component" value="Chromosome"/>
</dbReference>
<sequence length="131" mass="14313">MAPVTQINGNPEHIRQCASDLKLVAVQPIPNALKGQGAVTCALDINGHKEFVDTANECTKKLLEFVTRFEEAVSALSKFATDAAANYHFTDEHLKDQLKVAFDQFTRDSFAKMTGADLPTILPELDNHGGQ</sequence>
<dbReference type="RefSeq" id="WP_268757939.1">
    <property type="nucleotide sequence ID" value="NZ_CP113836.1"/>
</dbReference>
<organism evidence="1 2">
    <name type="scientific">Amycolatopsis cynarae</name>
    <dbReference type="NCBI Taxonomy" id="2995223"/>
    <lineage>
        <taxon>Bacteria</taxon>
        <taxon>Bacillati</taxon>
        <taxon>Actinomycetota</taxon>
        <taxon>Actinomycetes</taxon>
        <taxon>Pseudonocardiales</taxon>
        <taxon>Pseudonocardiaceae</taxon>
        <taxon>Amycolatopsis</taxon>
    </lineage>
</organism>
<keyword evidence="2" id="KW-1185">Reference proteome</keyword>
<name>A0ABY7B7C6_9PSEU</name>
<evidence type="ECO:0000313" key="1">
    <source>
        <dbReference type="EMBL" id="WAL67844.1"/>
    </source>
</evidence>
<protein>
    <submittedName>
        <fullName evidence="1">Uncharacterized protein</fullName>
    </submittedName>
</protein>